<name>A0ABX3FAK8_9VIBR</name>
<sequence length="66" mass="7991">MLAMLKVYWKIDKIEAIEISFYRLKPEYRSHISRFFAKIWYINGRFFNQKMSLGSTRSQLGAFHLN</sequence>
<comment type="caution">
    <text evidence="1">The sequence shown here is derived from an EMBL/GenBank/DDBJ whole genome shotgun (WGS) entry which is preliminary data.</text>
</comment>
<evidence type="ECO:0000313" key="2">
    <source>
        <dbReference type="Proteomes" id="UP000186206"/>
    </source>
</evidence>
<evidence type="ECO:0000313" key="1">
    <source>
        <dbReference type="EMBL" id="OLQ86541.1"/>
    </source>
</evidence>
<dbReference type="EMBL" id="MJMI01000131">
    <property type="protein sequence ID" value="OLQ86541.1"/>
    <property type="molecule type" value="Genomic_DNA"/>
</dbReference>
<reference evidence="1 2" key="1">
    <citation type="submission" date="2016-09" db="EMBL/GenBank/DDBJ databases">
        <title>Genomic Taxonomy of the Vibrionaceae.</title>
        <authorList>
            <person name="Gonzalez-Castillo A."/>
            <person name="Gomez-Gil B."/>
            <person name="Enciso-Ibarra K."/>
        </authorList>
    </citation>
    <scope>NUCLEOTIDE SEQUENCE [LARGE SCALE GENOMIC DNA]</scope>
    <source>
        <strain evidence="1 2">CAIM 1731</strain>
    </source>
</reference>
<dbReference type="Proteomes" id="UP000186206">
    <property type="component" value="Unassembled WGS sequence"/>
</dbReference>
<gene>
    <name evidence="1" type="ORF">BIY21_03685</name>
</gene>
<keyword evidence="2" id="KW-1185">Reference proteome</keyword>
<protein>
    <submittedName>
        <fullName evidence="1">Uncharacterized protein</fullName>
    </submittedName>
</protein>
<accession>A0ABX3FAK8</accession>
<proteinExistence type="predicted"/>
<organism evidence="1 2">
    <name type="scientific">Vibrio ponticus</name>
    <dbReference type="NCBI Taxonomy" id="265668"/>
    <lineage>
        <taxon>Bacteria</taxon>
        <taxon>Pseudomonadati</taxon>
        <taxon>Pseudomonadota</taxon>
        <taxon>Gammaproteobacteria</taxon>
        <taxon>Vibrionales</taxon>
        <taxon>Vibrionaceae</taxon>
        <taxon>Vibrio</taxon>
    </lineage>
</organism>